<evidence type="ECO:0000313" key="3">
    <source>
        <dbReference type="Proteomes" id="UP000050411"/>
    </source>
</evidence>
<organism evidence="2 3">
    <name type="scientific">Pseudomonas congelans</name>
    <dbReference type="NCBI Taxonomy" id="200452"/>
    <lineage>
        <taxon>Bacteria</taxon>
        <taxon>Pseudomonadati</taxon>
        <taxon>Pseudomonadota</taxon>
        <taxon>Gammaproteobacteria</taxon>
        <taxon>Pseudomonadales</taxon>
        <taxon>Pseudomonadaceae</taxon>
        <taxon>Pseudomonas</taxon>
    </lineage>
</organism>
<proteinExistence type="predicted"/>
<protein>
    <submittedName>
        <fullName evidence="2">Uncharacterized protein</fullName>
    </submittedName>
</protein>
<sequence>MSQPGDADDQHNNPQQQHKYSSVMTAAVAAIKNWSPGSGGATSIVTPG</sequence>
<evidence type="ECO:0000313" key="2">
    <source>
        <dbReference type="EMBL" id="KPW82112.1"/>
    </source>
</evidence>
<comment type="caution">
    <text evidence="2">The sequence shown here is derived from an EMBL/GenBank/DDBJ whole genome shotgun (WGS) entry which is preliminary data.</text>
</comment>
<reference evidence="2 3" key="1">
    <citation type="submission" date="2015-09" db="EMBL/GenBank/DDBJ databases">
        <title>Genome announcement of multiple Pseudomonas syringae strains.</title>
        <authorList>
            <person name="Thakur S."/>
            <person name="Wang P.W."/>
            <person name="Gong Y."/>
            <person name="Weir B.S."/>
            <person name="Guttman D.S."/>
        </authorList>
    </citation>
    <scope>NUCLEOTIDE SEQUENCE [LARGE SCALE GENOMIC DNA]</scope>
    <source>
        <strain evidence="2 3">ICMP19117</strain>
    </source>
</reference>
<gene>
    <name evidence="2" type="ORF">ALO92_101511</name>
</gene>
<name>A0A0P9RDY0_9PSED</name>
<dbReference type="AlphaFoldDB" id="A0A0P9RDY0"/>
<dbReference type="EMBL" id="LJQB01000086">
    <property type="protein sequence ID" value="KPW82112.1"/>
    <property type="molecule type" value="Genomic_DNA"/>
</dbReference>
<evidence type="ECO:0000256" key="1">
    <source>
        <dbReference type="SAM" id="MobiDB-lite"/>
    </source>
</evidence>
<feature type="region of interest" description="Disordered" evidence="1">
    <location>
        <begin position="1"/>
        <end position="23"/>
    </location>
</feature>
<dbReference type="Proteomes" id="UP000050411">
    <property type="component" value="Unassembled WGS sequence"/>
</dbReference>
<accession>A0A0P9RDY0</accession>
<feature type="compositionally biased region" description="Polar residues" evidence="1">
    <location>
        <begin position="12"/>
        <end position="23"/>
    </location>
</feature>